<comment type="cofactor">
    <cofactor evidence="1 16">
        <name>heme</name>
        <dbReference type="ChEBI" id="CHEBI:30413"/>
    </cofactor>
</comment>
<dbReference type="GO" id="GO:0005506">
    <property type="term" value="F:iron ion binding"/>
    <property type="evidence" value="ECO:0007669"/>
    <property type="project" value="InterPro"/>
</dbReference>
<organism evidence="17 18">
    <name type="scientific">Eumeta variegata</name>
    <name type="common">Bagworm moth</name>
    <name type="synonym">Eumeta japonica</name>
    <dbReference type="NCBI Taxonomy" id="151549"/>
    <lineage>
        <taxon>Eukaryota</taxon>
        <taxon>Metazoa</taxon>
        <taxon>Ecdysozoa</taxon>
        <taxon>Arthropoda</taxon>
        <taxon>Hexapoda</taxon>
        <taxon>Insecta</taxon>
        <taxon>Pterygota</taxon>
        <taxon>Neoptera</taxon>
        <taxon>Endopterygota</taxon>
        <taxon>Lepidoptera</taxon>
        <taxon>Glossata</taxon>
        <taxon>Ditrysia</taxon>
        <taxon>Tineoidea</taxon>
        <taxon>Psychidae</taxon>
        <taxon>Oiketicinae</taxon>
        <taxon>Eumeta</taxon>
    </lineage>
</organism>
<evidence type="ECO:0000256" key="9">
    <source>
        <dbReference type="ARBA" id="ARBA00022824"/>
    </source>
</evidence>
<dbReference type="InterPro" id="IPR050476">
    <property type="entry name" value="Insect_CytP450_Detox"/>
</dbReference>
<name>A0A4C1X3Z8_EUMVA</name>
<keyword evidence="9" id="KW-0256">Endoplasmic reticulum</keyword>
<dbReference type="EC" id="1.14.14.1" evidence="6"/>
<evidence type="ECO:0000256" key="6">
    <source>
        <dbReference type="ARBA" id="ARBA00012109"/>
    </source>
</evidence>
<proteinExistence type="inferred from homology"/>
<comment type="catalytic activity">
    <reaction evidence="15">
        <text>an organic molecule + reduced [NADPH--hemoprotein reductase] + O2 = an alcohol + oxidized [NADPH--hemoprotein reductase] + H2O + H(+)</text>
        <dbReference type="Rhea" id="RHEA:17149"/>
        <dbReference type="Rhea" id="RHEA-COMP:11964"/>
        <dbReference type="Rhea" id="RHEA-COMP:11965"/>
        <dbReference type="ChEBI" id="CHEBI:15377"/>
        <dbReference type="ChEBI" id="CHEBI:15378"/>
        <dbReference type="ChEBI" id="CHEBI:15379"/>
        <dbReference type="ChEBI" id="CHEBI:30879"/>
        <dbReference type="ChEBI" id="CHEBI:57618"/>
        <dbReference type="ChEBI" id="CHEBI:58210"/>
        <dbReference type="ChEBI" id="CHEBI:142491"/>
        <dbReference type="EC" id="1.14.14.1"/>
    </reaction>
</comment>
<protein>
    <recommendedName>
        <fullName evidence="6">unspecific monooxygenase</fullName>
        <ecNumber evidence="6">1.14.14.1</ecNumber>
    </recommendedName>
</protein>
<accession>A0A4C1X3Z8</accession>
<evidence type="ECO:0000256" key="16">
    <source>
        <dbReference type="PIRSR" id="PIRSR602401-1"/>
    </source>
</evidence>
<keyword evidence="8 16" id="KW-0479">Metal-binding</keyword>
<dbReference type="InterPro" id="IPR001128">
    <property type="entry name" value="Cyt_P450"/>
</dbReference>
<evidence type="ECO:0000256" key="4">
    <source>
        <dbReference type="ARBA" id="ARBA00004406"/>
    </source>
</evidence>
<dbReference type="FunFam" id="1.10.630.10:FF:000042">
    <property type="entry name" value="Cytochrome P450"/>
    <property type="match status" value="1"/>
</dbReference>
<keyword evidence="13" id="KW-0503">Monooxygenase</keyword>
<comment type="function">
    <text evidence="2">May be involved in the metabolism of insect hormones and in the breakdown of synthetic insecticides.</text>
</comment>
<dbReference type="PANTHER" id="PTHR24292:SF84">
    <property type="entry name" value="CYTOCHROME P450 28A5-RELATED"/>
    <property type="match status" value="1"/>
</dbReference>
<evidence type="ECO:0000256" key="8">
    <source>
        <dbReference type="ARBA" id="ARBA00022723"/>
    </source>
</evidence>
<keyword evidence="10" id="KW-0492">Microsome</keyword>
<evidence type="ECO:0000313" key="18">
    <source>
        <dbReference type="Proteomes" id="UP000299102"/>
    </source>
</evidence>
<evidence type="ECO:0000256" key="10">
    <source>
        <dbReference type="ARBA" id="ARBA00022848"/>
    </source>
</evidence>
<evidence type="ECO:0000256" key="14">
    <source>
        <dbReference type="ARBA" id="ARBA00023136"/>
    </source>
</evidence>
<dbReference type="Proteomes" id="UP000299102">
    <property type="component" value="Unassembled WGS sequence"/>
</dbReference>
<dbReference type="Pfam" id="PF00067">
    <property type="entry name" value="p450"/>
    <property type="match status" value="1"/>
</dbReference>
<evidence type="ECO:0000256" key="2">
    <source>
        <dbReference type="ARBA" id="ARBA00003690"/>
    </source>
</evidence>
<dbReference type="InterPro" id="IPR002401">
    <property type="entry name" value="Cyt_P450_E_grp-I"/>
</dbReference>
<evidence type="ECO:0000256" key="11">
    <source>
        <dbReference type="ARBA" id="ARBA00023002"/>
    </source>
</evidence>
<comment type="caution">
    <text evidence="17">The sequence shown here is derived from an EMBL/GenBank/DDBJ whole genome shotgun (WGS) entry which is preliminary data.</text>
</comment>
<dbReference type="STRING" id="151549.A0A4C1X3Z8"/>
<dbReference type="GO" id="GO:0005789">
    <property type="term" value="C:endoplasmic reticulum membrane"/>
    <property type="evidence" value="ECO:0007669"/>
    <property type="project" value="UniProtKB-SubCell"/>
</dbReference>
<evidence type="ECO:0000256" key="3">
    <source>
        <dbReference type="ARBA" id="ARBA00004174"/>
    </source>
</evidence>
<evidence type="ECO:0000256" key="12">
    <source>
        <dbReference type="ARBA" id="ARBA00023004"/>
    </source>
</evidence>
<keyword evidence="12 16" id="KW-0408">Iron</keyword>
<dbReference type="InterPro" id="IPR017972">
    <property type="entry name" value="Cyt_P450_CS"/>
</dbReference>
<dbReference type="SUPFAM" id="SSF48264">
    <property type="entry name" value="Cytochrome P450"/>
    <property type="match status" value="1"/>
</dbReference>
<evidence type="ECO:0000313" key="17">
    <source>
        <dbReference type="EMBL" id="GBP57007.1"/>
    </source>
</evidence>
<dbReference type="PANTHER" id="PTHR24292">
    <property type="entry name" value="CYTOCHROME P450"/>
    <property type="match status" value="1"/>
</dbReference>
<dbReference type="EMBL" id="BGZK01000706">
    <property type="protein sequence ID" value="GBP57007.1"/>
    <property type="molecule type" value="Genomic_DNA"/>
</dbReference>
<evidence type="ECO:0000256" key="13">
    <source>
        <dbReference type="ARBA" id="ARBA00023033"/>
    </source>
</evidence>
<evidence type="ECO:0000256" key="15">
    <source>
        <dbReference type="ARBA" id="ARBA00047827"/>
    </source>
</evidence>
<evidence type="ECO:0000256" key="5">
    <source>
        <dbReference type="ARBA" id="ARBA00010617"/>
    </source>
</evidence>
<dbReference type="GO" id="GO:0016712">
    <property type="term" value="F:oxidoreductase activity, acting on paired donors, with incorporation or reduction of molecular oxygen, reduced flavin or flavoprotein as one donor, and incorporation of one atom of oxygen"/>
    <property type="evidence" value="ECO:0007669"/>
    <property type="project" value="UniProtKB-EC"/>
</dbReference>
<dbReference type="OrthoDB" id="2789670at2759"/>
<dbReference type="Gene3D" id="1.10.630.10">
    <property type="entry name" value="Cytochrome P450"/>
    <property type="match status" value="1"/>
</dbReference>
<feature type="binding site" description="axial binding residue" evidence="16">
    <location>
        <position position="1474"/>
    </location>
    <ligand>
        <name>heme</name>
        <dbReference type="ChEBI" id="CHEBI:30413"/>
    </ligand>
    <ligandPart>
        <name>Fe</name>
        <dbReference type="ChEBI" id="CHEBI:18248"/>
    </ligandPart>
</feature>
<dbReference type="InterPro" id="IPR036396">
    <property type="entry name" value="Cyt_P450_sf"/>
</dbReference>
<keyword evidence="11" id="KW-0560">Oxidoreductase</keyword>
<comment type="similarity">
    <text evidence="5">Belongs to the cytochrome P450 family.</text>
</comment>
<keyword evidence="7 16" id="KW-0349">Heme</keyword>
<dbReference type="GO" id="GO:0020037">
    <property type="term" value="F:heme binding"/>
    <property type="evidence" value="ECO:0007669"/>
    <property type="project" value="InterPro"/>
</dbReference>
<keyword evidence="14" id="KW-0472">Membrane</keyword>
<dbReference type="CDD" id="cd11056">
    <property type="entry name" value="CYP6-like"/>
    <property type="match status" value="1"/>
</dbReference>
<comment type="subcellular location">
    <subcellularLocation>
        <location evidence="4">Endoplasmic reticulum membrane</location>
        <topology evidence="4">Peripheral membrane protein</topology>
    </subcellularLocation>
    <subcellularLocation>
        <location evidence="3">Microsome membrane</location>
        <topology evidence="3">Peripheral membrane protein</topology>
    </subcellularLocation>
</comment>
<dbReference type="PROSITE" id="PS00086">
    <property type="entry name" value="CYTOCHROME_P450"/>
    <property type="match status" value="1"/>
</dbReference>
<evidence type="ECO:0000256" key="1">
    <source>
        <dbReference type="ARBA" id="ARBA00001971"/>
    </source>
</evidence>
<sequence length="1531" mass="173561">MRLHQLLCPDLAHLNKFTDNVRSYVDKDTYQEALKHLAEDSCYRQSELLDDVDPVLKQLPVPIYVLDTLHTLLSTMIRNVILEEPFKKEDFIEMMELSMSVLIVENLINLLLDCVSDEFWKFEHSSKTQRDIAHKSCMAMRLLADLLNKYKRSFTKDNSRWRHRVAWLRLVFCAQRLISWAHQSLLPSTLVLALQVAQIDPALDILYPKVAQNIVDVLQDIGEILFTVLKKWSMDDTDWSVARAITLRLMAHNCSWVQIIFYKTMCESVNEIFCDNNEQELEKEKDLYLLCDVGILTELCCQGLSSPIKQVADSANDIMLYLLRGRLLLSESCWWRLLASVLPILPLLHCYAAHETSLGQAICKSLEVDIADCMGIPRSEVIWGLVRLLYVKCPMVQMDAALHLCQLLDDEKYLPQKELLRSDVLVNALRGVKTHNFNVDTESSSPKLPQVNSIIQIMDVLKQDIIIDENAVGFMEHFHRSHPVLQPSVRLSTLQQLSVLMRDPYSHETFIKHDGLQITISILRMALSVDDFLAFPDCALSCISILNSVCYNDRHSLAKIADLPLLLLRAILIFPSKDSLVEMASQVLSVTAWAGFALQELDRQRKRVVALPKCVSENTTLPFPVQSYWSSSPNAVHSCLEWLLSEECWRSALRVRWACAWNGAAQILRDISSSPISSPPPGPLSLRVTPDDLTALQSACPLRATARALMILQNATSHTQVTETIAILEGYMYLIKMSSIPLEEFAALPWTKTMARFLIAAPASPRDVTLLISILKFILHYAHNVSEEKMLMKWIITSFIESDDGIITLLSRRQLFPQQTEQEDIEIIQLHKHIVKVLLRCVIILDRDDNFEVAKIESLFKILLCCLEKINLKDFHMLGYLNEVVRCLRYIANSRHCRPGESLIIQSLSQLNKVVAKCGVGDAGYKGQACRLDAMLTMLALVRRAHDENIPVQHWSECWSEATVRAVCACCCAGRPELRAAALHLLATLAHYTQLLPHLQQAVPGNSLCKYAVRIFSETSEANVVRAAAAALLSALCTRSSTYTNSYLGDACTAHTARASASSRDSTLLRSRPPTCKQRLLWRVNIVDFSYVKTVQQFYQKYLNDKYVGLFQARRPTLLLIDLDLVKNVLVKEFSRFSDRISVATDTRREPLLRNLANMSGNEWKMMRHIITPTFSTAKMKAMFPLVADCASLLQETLRNETSEGSDIDVPKLMCRYTTDVIGSCAFGVNPGSLENPESPFLKMSQKMFKTDHATLLKRYCRTFFPRLFKALNLRSYSSDVEAFFTSIIKQVLEERRTTGCERNDFLQLMLKVQMSENETGFKMTDELMTSNSFIFMLAGLETSATTLSFCFYELAKNKDLQDDIRKEVSECLHSNGGLTYEAVCSMRLVVQTVSETLRLHPPTPFTTRLCTSPCVLPGTDLQMKARDSVLIPIFSIQRDSRYFLDPDKFDPRRFQDDASPPAFMAFGEGPRSCPGARFAQLMVCAALASVLSAFMVEPCARTSPRLHYDPRSVMLKNVAGVWLRFTPMQP</sequence>
<dbReference type="PRINTS" id="PR00385">
    <property type="entry name" value="P450"/>
</dbReference>
<gene>
    <name evidence="17" type="primary">Cyp6a2</name>
    <name evidence="17" type="ORF">EVAR_88636_1</name>
</gene>
<dbReference type="PRINTS" id="PR00463">
    <property type="entry name" value="EP450I"/>
</dbReference>
<evidence type="ECO:0000256" key="7">
    <source>
        <dbReference type="ARBA" id="ARBA00022617"/>
    </source>
</evidence>
<keyword evidence="18" id="KW-1185">Reference proteome</keyword>
<reference evidence="17 18" key="1">
    <citation type="journal article" date="2019" name="Commun. Biol.">
        <title>The bagworm genome reveals a unique fibroin gene that provides high tensile strength.</title>
        <authorList>
            <person name="Kono N."/>
            <person name="Nakamura H."/>
            <person name="Ohtoshi R."/>
            <person name="Tomita M."/>
            <person name="Numata K."/>
            <person name="Arakawa K."/>
        </authorList>
    </citation>
    <scope>NUCLEOTIDE SEQUENCE [LARGE SCALE GENOMIC DNA]</scope>
</reference>